<feature type="coiled-coil region" evidence="1">
    <location>
        <begin position="215"/>
        <end position="249"/>
    </location>
</feature>
<gene>
    <name evidence="3" type="ORF">PTTT1_LOCUS28932</name>
</gene>
<evidence type="ECO:0000313" key="3">
    <source>
        <dbReference type="EMBL" id="CAG9285396.1"/>
    </source>
</evidence>
<feature type="region of interest" description="Disordered" evidence="2">
    <location>
        <begin position="250"/>
        <end position="316"/>
    </location>
</feature>
<evidence type="ECO:0000256" key="1">
    <source>
        <dbReference type="SAM" id="Coils"/>
    </source>
</evidence>
<dbReference type="AlphaFoldDB" id="A0A8J9T825"/>
<feature type="compositionally biased region" description="Polar residues" evidence="2">
    <location>
        <begin position="8"/>
        <end position="33"/>
    </location>
</feature>
<proteinExistence type="predicted"/>
<name>A0A8J9T825_PHATR</name>
<feature type="region of interest" description="Disordered" evidence="2">
    <location>
        <begin position="1"/>
        <end position="62"/>
    </location>
</feature>
<feature type="region of interest" description="Disordered" evidence="2">
    <location>
        <begin position="151"/>
        <end position="184"/>
    </location>
</feature>
<evidence type="ECO:0000256" key="2">
    <source>
        <dbReference type="SAM" id="MobiDB-lite"/>
    </source>
</evidence>
<sequence length="316" mass="35946">MNWEDSFTLRSSYCSPTDPMSSSNTLLPTQTPTFGKASAPATEETTSSPGFPPVVSAKKPVSTARRYSQQVVLSGTMFSDGWRTHKPPRLIRTSPFEPLLHPQQLPQYSDISSHQVQQYYAWKDRVRGEAHCADQSFAQNRTRIFALATSDKNHEDKDDPHVPPISEIRIPKREGGCSPTSTSMTAASISSQNQSSSEEHEVDYKNLYLCSHRNTQQLQRRLEYTEEENRQLKRKLIEFQRQLFSLQRNGLSSRGRDTRQSSWTIPPSRPELPRSAKRTRREMEGREHANSLAPSVSTEEPPLHDAGFPTTFSHMR</sequence>
<reference evidence="3" key="1">
    <citation type="submission" date="2022-02" db="EMBL/GenBank/DDBJ databases">
        <authorList>
            <person name="Giguere J D."/>
        </authorList>
    </citation>
    <scope>NUCLEOTIDE SEQUENCE</scope>
    <source>
        <strain evidence="3">CCAP 1055/1</strain>
    </source>
</reference>
<dbReference type="EMBL" id="OU594943">
    <property type="protein sequence ID" value="CAG9285396.1"/>
    <property type="molecule type" value="Genomic_DNA"/>
</dbReference>
<feature type="compositionally biased region" description="Basic and acidic residues" evidence="2">
    <location>
        <begin position="151"/>
        <end position="161"/>
    </location>
</feature>
<protein>
    <submittedName>
        <fullName evidence="3">Uncharacterized protein</fullName>
    </submittedName>
</protein>
<organism evidence="3">
    <name type="scientific">Phaeodactylum tricornutum</name>
    <name type="common">Diatom</name>
    <dbReference type="NCBI Taxonomy" id="2850"/>
    <lineage>
        <taxon>Eukaryota</taxon>
        <taxon>Sar</taxon>
        <taxon>Stramenopiles</taxon>
        <taxon>Ochrophyta</taxon>
        <taxon>Bacillariophyta</taxon>
        <taxon>Bacillariophyceae</taxon>
        <taxon>Bacillariophycidae</taxon>
        <taxon>Naviculales</taxon>
        <taxon>Phaeodactylaceae</taxon>
        <taxon>Phaeodactylum</taxon>
    </lineage>
</organism>
<keyword evidence="1" id="KW-0175">Coiled coil</keyword>
<accession>A0A8J9T825</accession>
<dbReference type="Proteomes" id="UP000836788">
    <property type="component" value="Chromosome 2"/>
</dbReference>